<dbReference type="SUPFAM" id="SSF53720">
    <property type="entry name" value="ALDH-like"/>
    <property type="match status" value="1"/>
</dbReference>
<evidence type="ECO:0000256" key="3">
    <source>
        <dbReference type="PIRNR" id="PIRNR036492"/>
    </source>
</evidence>
<proteinExistence type="inferred from homology"/>
<dbReference type="InterPro" id="IPR016161">
    <property type="entry name" value="Ald_DH/histidinol_DH"/>
</dbReference>
<dbReference type="PANTHER" id="PTHR43570">
    <property type="entry name" value="ALDEHYDE DEHYDROGENASE"/>
    <property type="match status" value="1"/>
</dbReference>
<comment type="caution">
    <text evidence="6">The sequence shown here is derived from an EMBL/GenBank/DDBJ whole genome shotgun (WGS) entry which is preliminary data.</text>
</comment>
<dbReference type="EMBL" id="SHKW01000001">
    <property type="protein sequence ID" value="RZU43636.1"/>
    <property type="molecule type" value="Genomic_DNA"/>
</dbReference>
<evidence type="ECO:0000313" key="7">
    <source>
        <dbReference type="Proteomes" id="UP000292958"/>
    </source>
</evidence>
<dbReference type="CDD" id="cd07087">
    <property type="entry name" value="ALDH_F3-13-14_CALDH-like"/>
    <property type="match status" value="1"/>
</dbReference>
<comment type="similarity">
    <text evidence="1 3">Belongs to the aldehyde dehydrogenase family.</text>
</comment>
<dbReference type="Gene3D" id="3.40.309.10">
    <property type="entry name" value="Aldehyde Dehydrogenase, Chain A, domain 2"/>
    <property type="match status" value="1"/>
</dbReference>
<name>A0A4V2G561_9BACT</name>
<protein>
    <recommendedName>
        <fullName evidence="3">Aldehyde dehydrogenase</fullName>
    </recommendedName>
</protein>
<keyword evidence="2 3" id="KW-0560">Oxidoreductase</keyword>
<evidence type="ECO:0000256" key="1">
    <source>
        <dbReference type="ARBA" id="ARBA00009986"/>
    </source>
</evidence>
<dbReference type="Gene3D" id="3.40.605.10">
    <property type="entry name" value="Aldehyde Dehydrogenase, Chain A, domain 1"/>
    <property type="match status" value="1"/>
</dbReference>
<reference evidence="6 7" key="1">
    <citation type="submission" date="2019-02" db="EMBL/GenBank/DDBJ databases">
        <title>Genomic Encyclopedia of Archaeal and Bacterial Type Strains, Phase II (KMG-II): from individual species to whole genera.</title>
        <authorList>
            <person name="Goeker M."/>
        </authorList>
    </citation>
    <scope>NUCLEOTIDE SEQUENCE [LARGE SCALE GENOMIC DNA]</scope>
    <source>
        <strain evidence="6 7">DSM 18101</strain>
    </source>
</reference>
<dbReference type="Pfam" id="PF00171">
    <property type="entry name" value="Aldedh"/>
    <property type="match status" value="1"/>
</dbReference>
<dbReference type="RefSeq" id="WP_130422340.1">
    <property type="nucleotide sequence ID" value="NZ_SHKW01000001.1"/>
</dbReference>
<organism evidence="6 7">
    <name type="scientific">Edaphobacter modestus</name>
    <dbReference type="NCBI Taxonomy" id="388466"/>
    <lineage>
        <taxon>Bacteria</taxon>
        <taxon>Pseudomonadati</taxon>
        <taxon>Acidobacteriota</taxon>
        <taxon>Terriglobia</taxon>
        <taxon>Terriglobales</taxon>
        <taxon>Acidobacteriaceae</taxon>
        <taxon>Edaphobacter</taxon>
    </lineage>
</organism>
<dbReference type="PANTHER" id="PTHR43570:SF16">
    <property type="entry name" value="ALDEHYDE DEHYDROGENASE TYPE III, ISOFORM Q"/>
    <property type="match status" value="1"/>
</dbReference>
<dbReference type="GO" id="GO:0005737">
    <property type="term" value="C:cytoplasm"/>
    <property type="evidence" value="ECO:0007669"/>
    <property type="project" value="TreeGrafter"/>
</dbReference>
<dbReference type="AlphaFoldDB" id="A0A4V2G561"/>
<dbReference type="InterPro" id="IPR012394">
    <property type="entry name" value="Aldehyde_DH_NAD(P)"/>
</dbReference>
<dbReference type="InterPro" id="IPR016163">
    <property type="entry name" value="Ald_DH_C"/>
</dbReference>
<feature type="active site" evidence="4">
    <location>
        <position position="235"/>
    </location>
</feature>
<sequence length="483" mass="52989">MKATTGAVEVAASDLAKSNQGTRGGAFAQDLFNKQKAYFATDVTKTYEWRIDQLDRLSRMVKENNERFSEASRRDFKTAIQENIFEVSATIASIEYTKSQLKEWMKPVEAPIPKFLAKSGHKGIVYREPYGVTPIICPFNGPLVLSLRPACTALSAGNPCILKLSEAILATDELLLELIPKYFEPEALAAVMGSREEVTELLQLPFDFMFVTGSVSAGKVVMRAAAEHLTPVLLELGGQNPAIVDETANLPDAAKKIVWGATAWGGQWCTSPGYAAVHESVAEEFVAECMKAVVELYGRDPKSNSDYSRIINSSAVKRLASLIDPSKVVYGGKFDESACYLDPTLLYPVFWSDTIMEDEIFGPILPILTYSDLGELIAKIKSLPKPLAGYVFSRNQQAIDQVLRSLSFGGGAVNETNVLVFIESMPFGGVGSSGIGNYYGKYGFDSLTHAKSILFSPPDVAIDHLFPPYTEEKVRATNLWFDY</sequence>
<feature type="domain" description="Aldehyde dehydrogenase" evidence="5">
    <location>
        <begin position="47"/>
        <end position="453"/>
    </location>
</feature>
<feature type="active site" evidence="4">
    <location>
        <position position="269"/>
    </location>
</feature>
<dbReference type="GO" id="GO:0006081">
    <property type="term" value="P:aldehyde metabolic process"/>
    <property type="evidence" value="ECO:0007669"/>
    <property type="project" value="InterPro"/>
</dbReference>
<dbReference type="PIRSF" id="PIRSF036492">
    <property type="entry name" value="ALDH"/>
    <property type="match status" value="1"/>
</dbReference>
<evidence type="ECO:0000256" key="2">
    <source>
        <dbReference type="ARBA" id="ARBA00023002"/>
    </source>
</evidence>
<keyword evidence="7" id="KW-1185">Reference proteome</keyword>
<dbReference type="GO" id="GO:0004029">
    <property type="term" value="F:aldehyde dehydrogenase (NAD+) activity"/>
    <property type="evidence" value="ECO:0007669"/>
    <property type="project" value="TreeGrafter"/>
</dbReference>
<dbReference type="InterPro" id="IPR016162">
    <property type="entry name" value="Ald_DH_N"/>
</dbReference>
<evidence type="ECO:0000259" key="5">
    <source>
        <dbReference type="Pfam" id="PF00171"/>
    </source>
</evidence>
<dbReference type="Proteomes" id="UP000292958">
    <property type="component" value="Unassembled WGS sequence"/>
</dbReference>
<dbReference type="OrthoDB" id="9762913at2"/>
<evidence type="ECO:0000313" key="6">
    <source>
        <dbReference type="EMBL" id="RZU43636.1"/>
    </source>
</evidence>
<gene>
    <name evidence="6" type="ORF">BDD14_5319</name>
</gene>
<accession>A0A4V2G561</accession>
<evidence type="ECO:0000256" key="4">
    <source>
        <dbReference type="PIRSR" id="PIRSR036492-1"/>
    </source>
</evidence>
<dbReference type="InterPro" id="IPR015590">
    <property type="entry name" value="Aldehyde_DH_dom"/>
</dbReference>